<dbReference type="SMART" id="SM00612">
    <property type="entry name" value="Kelch"/>
    <property type="match status" value="5"/>
</dbReference>
<dbReference type="InterPro" id="IPR015915">
    <property type="entry name" value="Kelch-typ_b-propeller"/>
</dbReference>
<name>A0ABT5BY24_9BACT</name>
<feature type="region of interest" description="Disordered" evidence="3">
    <location>
        <begin position="780"/>
        <end position="881"/>
    </location>
</feature>
<comment type="caution">
    <text evidence="4">The sequence shown here is derived from an EMBL/GenBank/DDBJ whole genome shotgun (WGS) entry which is preliminary data.</text>
</comment>
<feature type="compositionally biased region" description="Gly residues" evidence="3">
    <location>
        <begin position="780"/>
        <end position="849"/>
    </location>
</feature>
<feature type="compositionally biased region" description="Low complexity" evidence="3">
    <location>
        <begin position="850"/>
        <end position="878"/>
    </location>
</feature>
<dbReference type="Proteomes" id="UP001217485">
    <property type="component" value="Unassembled WGS sequence"/>
</dbReference>
<dbReference type="EMBL" id="JAQNDK010000002">
    <property type="protein sequence ID" value="MDC0679033.1"/>
    <property type="molecule type" value="Genomic_DNA"/>
</dbReference>
<dbReference type="Gene3D" id="2.120.10.80">
    <property type="entry name" value="Kelch-type beta propeller"/>
    <property type="match status" value="1"/>
</dbReference>
<proteinExistence type="predicted"/>
<gene>
    <name evidence="4" type="ORF">POL72_14920</name>
</gene>
<accession>A0ABT5BY24</accession>
<evidence type="ECO:0000256" key="3">
    <source>
        <dbReference type="SAM" id="MobiDB-lite"/>
    </source>
</evidence>
<dbReference type="RefSeq" id="WP_272095965.1">
    <property type="nucleotide sequence ID" value="NZ_JAQNDK010000002.1"/>
</dbReference>
<evidence type="ECO:0000256" key="1">
    <source>
        <dbReference type="ARBA" id="ARBA00022441"/>
    </source>
</evidence>
<organism evidence="4 5">
    <name type="scientific">Sorangium atrum</name>
    <dbReference type="NCBI Taxonomy" id="2995308"/>
    <lineage>
        <taxon>Bacteria</taxon>
        <taxon>Pseudomonadati</taxon>
        <taxon>Myxococcota</taxon>
        <taxon>Polyangia</taxon>
        <taxon>Polyangiales</taxon>
        <taxon>Polyangiaceae</taxon>
        <taxon>Sorangium</taxon>
    </lineage>
</organism>
<evidence type="ECO:0000313" key="5">
    <source>
        <dbReference type="Proteomes" id="UP001217485"/>
    </source>
</evidence>
<protein>
    <submittedName>
        <fullName evidence="4">Kelch repeat-containing protein</fullName>
    </submittedName>
</protein>
<keyword evidence="2" id="KW-0677">Repeat</keyword>
<evidence type="ECO:0000313" key="4">
    <source>
        <dbReference type="EMBL" id="MDC0679033.1"/>
    </source>
</evidence>
<dbReference type="PANTHER" id="PTHR24412:SF441">
    <property type="entry name" value="KELCH-LIKE PROTEIN 28"/>
    <property type="match status" value="1"/>
</dbReference>
<dbReference type="InterPro" id="IPR006652">
    <property type="entry name" value="Kelch_1"/>
</dbReference>
<keyword evidence="1" id="KW-0880">Kelch repeat</keyword>
<dbReference type="InterPro" id="IPR037293">
    <property type="entry name" value="Gal_Oxidase_central_sf"/>
</dbReference>
<evidence type="ECO:0000256" key="2">
    <source>
        <dbReference type="ARBA" id="ARBA00022737"/>
    </source>
</evidence>
<dbReference type="SUPFAM" id="SSF117281">
    <property type="entry name" value="Kelch motif"/>
    <property type="match status" value="2"/>
</dbReference>
<dbReference type="Gene3D" id="2.130.10.80">
    <property type="entry name" value="Galactose oxidase/kelch, beta-propeller"/>
    <property type="match status" value="3"/>
</dbReference>
<sequence>MFSAGCASGLQDELDPAEAELRALFPEQAGLVLAADGALARGELGYSAATARGEAAPGSGSSARGLVVHLPEHGSEEIRIELPDGFRVRVRERSGLGAGRLVGTQKITGGDAVAYAHEGGYSFWTAARGGYEEWLLLRPGTFRPDAPVAAWSVQGATLRRRGAAIELADEAGVARLAVTAPSAFARGGRRVSTRLDAEGSTLSLWVDAPPEEAVLVDPLWVATGRMITSRAEHTATLLEDGRVLIAGGFLGVDEGFTCNPSFSTTPLGSAEIYDPATGAFLAAAPMAAVQGVHTATRLADGRVLVIGEEAGGTSAEIYDDALDAWRAASAPSVSRSRPTATLLDDGRVLLTGGRAGSAATESTEIYDAATDTWAPGPPMLNARAAHQATRLLDGRVLVTGGTYGAAAGAVEIFDPATATWSAAAPLGDGNRWLTATLLLDGRVLVTGLAGAAEVYDPAVDAWTAAPGKWGDTPATGSWDDGTYVTGLGVLGEAAARLPVGQVMISGGIEAIYYADPWGGTSCSSLYLEHAHDTYDRVQLYDPVTNAWSPGDSIPTLRGYHSATSLDDGGVLVAGGYTWLWSTREGVSTDNAVVYASDPLMNGAPCSTAARCASGICVDGVCCASPCSGAECIACSIAAGGTVDGVCTPAHGVPCDDGDACTLDDSCDAGVCAGDPSSSAECGAGEGGGGEGGAGAGAGGAGAGNGGANAGEGGAVAGAGGNGGANAGAGGAGAGGGGAGAGGAGNGGAGAGEEGAGAGNGGAGAGEGGAGNGGAGAGEGGAGNGGAGAGEGGAGNGGAGAGEGGAGAGDTGNGGPGAGGAGAGNGGANAGAGGADAGEGGAGTGNGGATSAGSAGASDVDSSTTPPSSSGCSAAGSSSDWQPVAAGLAMLLRARRRRARRAPPPRDVA</sequence>
<keyword evidence="5" id="KW-1185">Reference proteome</keyword>
<dbReference type="PANTHER" id="PTHR24412">
    <property type="entry name" value="KELCH PROTEIN"/>
    <property type="match status" value="1"/>
</dbReference>
<dbReference type="Pfam" id="PF01344">
    <property type="entry name" value="Kelch_1"/>
    <property type="match status" value="1"/>
</dbReference>
<reference evidence="4 5" key="1">
    <citation type="submission" date="2023-01" db="EMBL/GenBank/DDBJ databases">
        <title>Minimal conservation of predation-associated metabolite biosynthetic gene clusters underscores biosynthetic potential of Myxococcota including descriptions for ten novel species: Archangium lansinium sp. nov., Myxococcus landrumus sp. nov., Nannocystis bai.</title>
        <authorList>
            <person name="Ahearne A."/>
            <person name="Stevens C."/>
            <person name="Dowd S."/>
        </authorList>
    </citation>
    <scope>NUCLEOTIDE SEQUENCE [LARGE SCALE GENOMIC DNA]</scope>
    <source>
        <strain evidence="4 5">WIWO2</strain>
    </source>
</reference>